<protein>
    <submittedName>
        <fullName evidence="1">Uncharacterized protein</fullName>
    </submittedName>
</protein>
<accession>W7CUA4</accession>
<dbReference type="EMBL" id="AODH01000027">
    <property type="protein sequence ID" value="EUJ39401.1"/>
    <property type="molecule type" value="Genomic_DNA"/>
</dbReference>
<gene>
    <name evidence="1" type="ORF">BCAMP_07190</name>
</gene>
<dbReference type="RefSeq" id="WP_035314628.1">
    <property type="nucleotide sequence ID" value="NZ_AODH01000027.1"/>
</dbReference>
<comment type="caution">
    <text evidence="1">The sequence shown here is derived from an EMBL/GenBank/DDBJ whole genome shotgun (WGS) entry which is preliminary data.</text>
</comment>
<dbReference type="Proteomes" id="UP000019243">
    <property type="component" value="Unassembled WGS sequence"/>
</dbReference>
<reference evidence="1 2" key="1">
    <citation type="submission" date="2012-12" db="EMBL/GenBank/DDBJ databases">
        <title>Novel taxa of Listeriaceae from agricultural environments in the United States.</title>
        <authorList>
            <person name="den Bakker H.C."/>
            <person name="Allred A."/>
            <person name="Warchocki S."/>
            <person name="Wright E.M."/>
            <person name="Burrell A."/>
            <person name="Nightingale K.K."/>
            <person name="Kephart D."/>
            <person name="Wiedmann M."/>
        </authorList>
    </citation>
    <scope>NUCLEOTIDE SEQUENCE [LARGE SCALE GENOMIC DNA]</scope>
    <source>
        <strain evidence="1 2">FSL F6-1037</strain>
    </source>
</reference>
<evidence type="ECO:0000313" key="2">
    <source>
        <dbReference type="Proteomes" id="UP000019243"/>
    </source>
</evidence>
<sequence length="177" mass="21105">MNVVIKNLPAEEKVYFNEELKQSEDALFNTTMILQTGKLVFCNAGGYIYHTGHDSTVDKFKSPVDIQDKILVFFEQLFEKNRAVNDGEISSYAQSMVLYELNWRFKQHTLFPYHLKEADFEMWMKRLKKIFKEISVDTILHQPLMDYYHKIHFIERFKEEIRVENNSYGISFIIKTN</sequence>
<organism evidence="1 2">
    <name type="scientific">Brochothrix campestris FSL F6-1037</name>
    <dbReference type="NCBI Taxonomy" id="1265861"/>
    <lineage>
        <taxon>Bacteria</taxon>
        <taxon>Bacillati</taxon>
        <taxon>Bacillota</taxon>
        <taxon>Bacilli</taxon>
        <taxon>Bacillales</taxon>
        <taxon>Listeriaceae</taxon>
        <taxon>Brochothrix</taxon>
    </lineage>
</organism>
<dbReference type="AlphaFoldDB" id="W7CUA4"/>
<dbReference type="STRING" id="1265861.BCAMP_07190"/>
<dbReference type="OrthoDB" id="9811841at2"/>
<name>W7CUA4_9LIST</name>
<keyword evidence="2" id="KW-1185">Reference proteome</keyword>
<proteinExistence type="predicted"/>
<evidence type="ECO:0000313" key="1">
    <source>
        <dbReference type="EMBL" id="EUJ39401.1"/>
    </source>
</evidence>